<dbReference type="FunFam" id="1.20.1070.10:FF:000156">
    <property type="entry name" value="Lutropin-choriogonadotropic hormone receptor"/>
    <property type="match status" value="1"/>
</dbReference>
<dbReference type="PROSITE" id="PS00237">
    <property type="entry name" value="G_PROTEIN_RECEP_F1_1"/>
    <property type="match status" value="1"/>
</dbReference>
<evidence type="ECO:0000256" key="3">
    <source>
        <dbReference type="ARBA" id="ARBA00022475"/>
    </source>
</evidence>
<feature type="transmembrane region" description="Helical" evidence="12">
    <location>
        <begin position="528"/>
        <end position="549"/>
    </location>
</feature>
<evidence type="ECO:0000259" key="14">
    <source>
        <dbReference type="PROSITE" id="PS50262"/>
    </source>
</evidence>
<evidence type="ECO:0000256" key="6">
    <source>
        <dbReference type="ARBA" id="ARBA00022737"/>
    </source>
</evidence>
<dbReference type="InterPro" id="IPR000276">
    <property type="entry name" value="GPCR_Rhodpsn"/>
</dbReference>
<keyword evidence="15" id="KW-1185">Reference proteome</keyword>
<keyword evidence="13" id="KW-0732">Signal</keyword>
<keyword evidence="9 12" id="KW-0472">Membrane</keyword>
<dbReference type="Pfam" id="PF13855">
    <property type="entry name" value="LRR_8"/>
    <property type="match status" value="1"/>
</dbReference>
<dbReference type="InterPro" id="IPR032675">
    <property type="entry name" value="LRR_dom_sf"/>
</dbReference>
<protein>
    <submittedName>
        <fullName evidence="16">Lutropin-choriogonadotropic hormone receptor-like</fullName>
    </submittedName>
</protein>
<dbReference type="PRINTS" id="PR00373">
    <property type="entry name" value="GLYCHORMONER"/>
</dbReference>
<dbReference type="STRING" id="224129.A0A1W4W6I0"/>
<comment type="similarity">
    <text evidence="2">Belongs to the G-protein coupled receptor 1 family.</text>
</comment>
<dbReference type="InterPro" id="IPR001611">
    <property type="entry name" value="Leu-rich_rpt"/>
</dbReference>
<dbReference type="GO" id="GO:0005886">
    <property type="term" value="C:plasma membrane"/>
    <property type="evidence" value="ECO:0007669"/>
    <property type="project" value="UniProtKB-SubCell"/>
</dbReference>
<accession>A0A1W4W6I0</accession>
<keyword evidence="5 12" id="KW-0812">Transmembrane</keyword>
<proteinExistence type="inferred from homology"/>
<feature type="transmembrane region" description="Helical" evidence="12">
    <location>
        <begin position="404"/>
        <end position="432"/>
    </location>
</feature>
<keyword evidence="10" id="KW-0675">Receptor</keyword>
<evidence type="ECO:0000256" key="5">
    <source>
        <dbReference type="ARBA" id="ARBA00022692"/>
    </source>
</evidence>
<name>A0A1W4W6I0_AGRPL</name>
<feature type="signal peptide" evidence="13">
    <location>
        <begin position="1"/>
        <end position="16"/>
    </location>
</feature>
<dbReference type="InParanoid" id="A0A1W4W6I0"/>
<keyword evidence="4" id="KW-0433">Leucine-rich repeat</keyword>
<dbReference type="SUPFAM" id="SSF81321">
    <property type="entry name" value="Family A G protein-coupled receptor-like"/>
    <property type="match status" value="1"/>
</dbReference>
<dbReference type="PROSITE" id="PS50262">
    <property type="entry name" value="G_PROTEIN_RECEP_F1_2"/>
    <property type="match status" value="1"/>
</dbReference>
<keyword evidence="7 12" id="KW-1133">Transmembrane helix</keyword>
<feature type="chain" id="PRO_5010719098" evidence="13">
    <location>
        <begin position="17"/>
        <end position="752"/>
    </location>
</feature>
<dbReference type="PANTHER" id="PTHR24372">
    <property type="entry name" value="GLYCOPROTEIN HORMONE RECEPTOR"/>
    <property type="match status" value="1"/>
</dbReference>
<comment type="subcellular location">
    <subcellularLocation>
        <location evidence="1">Cell membrane</location>
        <topology evidence="1">Multi-pass membrane protein</topology>
    </subcellularLocation>
</comment>
<dbReference type="PANTHER" id="PTHR24372:SF74">
    <property type="entry name" value="LP13728P"/>
    <property type="match status" value="1"/>
</dbReference>
<feature type="transmembrane region" description="Helical" evidence="12">
    <location>
        <begin position="369"/>
        <end position="392"/>
    </location>
</feature>
<sequence length="752" mass="84902">MQWYLFIIVLLYEIECSNLLAEISAAEISEKKYCSCDMDDLQEIECRCSGSGLLDIPREGDLPTGLISLIIEDAGIEVLKQRSLAPYSATLKELYIHRAPKLLKIQTEVFNVVLPNLKILRIVNTGLEEMVQLSNLTTPVLHMIDLENNNIKRINPRQVSHVKAEQLSLNYNDLRSVEEEAFLDSEIAKISFKGNAKLTFVHQRAFFGLKSLRQIDLSDTAIMFLPTEGLHEIEVLKVQVVESLKVFPSVFNFRFIKEAWLTYPYHCCAFKFPHTHNPWEYERHKQFERKLAKECTSFSYNISANSAEDHWNQEEFFHNSTISLNGIAPVLANCGHVKINYLEVECHPAPDAFNPCEDIMGNWILRIPVWFISSIAIIGNLFVIIVICTSHFRLTVSKFLMCNLAIADLCIGIHLLLIAIVDACSIGVYFNYAIDWQIGDGCRIAGFLTVFGNVLSVYTLTIITTERWYTITWAIQLNRRLKLRTTIRAMIAGWLTAIVMALLPLVGVSSYSKTSICLPLETKGKIDVVYLSLLLILNAFAFILICGCYGSMYKSIKTGTTTRSITCVRPDLTIAKRMALLVFTDFACWSPIAFFGLTALLGHPLITVTQTKILLVFFYPLNSCANPLLYALVTQQYRRDFFILMGRYGLCKDRAERHKGAIGGKPLPYKSAPRFKKPNGKKSCKSNSSISANGQRSSVLTTCVSVELTLVRSGSKHSHRCRPEYKNVGGEIVARDTYEVDSHGKLRTTENL</sequence>
<evidence type="ECO:0000256" key="12">
    <source>
        <dbReference type="SAM" id="Phobius"/>
    </source>
</evidence>
<evidence type="ECO:0000256" key="9">
    <source>
        <dbReference type="ARBA" id="ARBA00023136"/>
    </source>
</evidence>
<dbReference type="RefSeq" id="XP_018319709.1">
    <property type="nucleotide sequence ID" value="XM_018464207.1"/>
</dbReference>
<dbReference type="Gene3D" id="3.80.10.10">
    <property type="entry name" value="Ribonuclease Inhibitor"/>
    <property type="match status" value="1"/>
</dbReference>
<dbReference type="OrthoDB" id="5981530at2759"/>
<keyword evidence="11" id="KW-0807">Transducer</keyword>
<evidence type="ECO:0000256" key="7">
    <source>
        <dbReference type="ARBA" id="ARBA00022989"/>
    </source>
</evidence>
<dbReference type="Pfam" id="PF00001">
    <property type="entry name" value="7tm_1"/>
    <property type="match status" value="1"/>
</dbReference>
<evidence type="ECO:0000256" key="13">
    <source>
        <dbReference type="SAM" id="SignalP"/>
    </source>
</evidence>
<dbReference type="InterPro" id="IPR017452">
    <property type="entry name" value="GPCR_Rhodpsn_7TM"/>
</dbReference>
<evidence type="ECO:0000313" key="15">
    <source>
        <dbReference type="Proteomes" id="UP000192223"/>
    </source>
</evidence>
<feature type="transmembrane region" description="Helical" evidence="12">
    <location>
        <begin position="613"/>
        <end position="633"/>
    </location>
</feature>
<feature type="domain" description="G-protein coupled receptors family 1 profile" evidence="14">
    <location>
        <begin position="379"/>
        <end position="630"/>
    </location>
</feature>
<dbReference type="GO" id="GO:0016500">
    <property type="term" value="F:protein-hormone receptor activity"/>
    <property type="evidence" value="ECO:0007669"/>
    <property type="project" value="InterPro"/>
</dbReference>
<reference evidence="16" key="1">
    <citation type="submission" date="2025-08" db="UniProtKB">
        <authorList>
            <consortium name="RefSeq"/>
        </authorList>
    </citation>
    <scope>IDENTIFICATION</scope>
    <source>
        <tissue evidence="16">Entire body</tissue>
    </source>
</reference>
<gene>
    <name evidence="16" type="primary">LOC108733147</name>
</gene>
<evidence type="ECO:0000256" key="4">
    <source>
        <dbReference type="ARBA" id="ARBA00022614"/>
    </source>
</evidence>
<dbReference type="Proteomes" id="UP000192223">
    <property type="component" value="Unplaced"/>
</dbReference>
<dbReference type="InterPro" id="IPR002131">
    <property type="entry name" value="Gphrmn_rcpt_fam"/>
</dbReference>
<evidence type="ECO:0000256" key="8">
    <source>
        <dbReference type="ARBA" id="ARBA00023040"/>
    </source>
</evidence>
<keyword evidence="3" id="KW-1003">Cell membrane</keyword>
<evidence type="ECO:0000256" key="1">
    <source>
        <dbReference type="ARBA" id="ARBA00004651"/>
    </source>
</evidence>
<feature type="transmembrane region" description="Helical" evidence="12">
    <location>
        <begin position="579"/>
        <end position="601"/>
    </location>
</feature>
<evidence type="ECO:0000313" key="16">
    <source>
        <dbReference type="RefSeq" id="XP_018319709.1"/>
    </source>
</evidence>
<dbReference type="PRINTS" id="PR00237">
    <property type="entry name" value="GPCRRHODOPSN"/>
</dbReference>
<dbReference type="AlphaFoldDB" id="A0A1W4W6I0"/>
<dbReference type="CDD" id="cd15136">
    <property type="entry name" value="7tmA_Glyco_hormone_R"/>
    <property type="match status" value="1"/>
</dbReference>
<feature type="transmembrane region" description="Helical" evidence="12">
    <location>
        <begin position="444"/>
        <end position="465"/>
    </location>
</feature>
<dbReference type="GO" id="GO:0009755">
    <property type="term" value="P:hormone-mediated signaling pathway"/>
    <property type="evidence" value="ECO:0007669"/>
    <property type="project" value="TreeGrafter"/>
</dbReference>
<dbReference type="GeneID" id="108733147"/>
<dbReference type="SUPFAM" id="SSF52058">
    <property type="entry name" value="L domain-like"/>
    <property type="match status" value="1"/>
</dbReference>
<organism evidence="15 16">
    <name type="scientific">Agrilus planipennis</name>
    <name type="common">Emerald ash borer</name>
    <name type="synonym">Agrilus marcopoli</name>
    <dbReference type="NCBI Taxonomy" id="224129"/>
    <lineage>
        <taxon>Eukaryota</taxon>
        <taxon>Metazoa</taxon>
        <taxon>Ecdysozoa</taxon>
        <taxon>Arthropoda</taxon>
        <taxon>Hexapoda</taxon>
        <taxon>Insecta</taxon>
        <taxon>Pterygota</taxon>
        <taxon>Neoptera</taxon>
        <taxon>Endopterygota</taxon>
        <taxon>Coleoptera</taxon>
        <taxon>Polyphaga</taxon>
        <taxon>Elateriformia</taxon>
        <taxon>Buprestoidea</taxon>
        <taxon>Buprestidae</taxon>
        <taxon>Agrilinae</taxon>
        <taxon>Agrilus</taxon>
    </lineage>
</organism>
<keyword evidence="6" id="KW-0677">Repeat</keyword>
<dbReference type="KEGG" id="apln:108733147"/>
<evidence type="ECO:0000256" key="11">
    <source>
        <dbReference type="ARBA" id="ARBA00023224"/>
    </source>
</evidence>
<dbReference type="GO" id="GO:0008528">
    <property type="term" value="F:G protein-coupled peptide receptor activity"/>
    <property type="evidence" value="ECO:0007669"/>
    <property type="project" value="TreeGrafter"/>
</dbReference>
<dbReference type="Gene3D" id="1.20.1070.10">
    <property type="entry name" value="Rhodopsin 7-helix transmembrane proteins"/>
    <property type="match status" value="1"/>
</dbReference>
<evidence type="ECO:0000256" key="10">
    <source>
        <dbReference type="ARBA" id="ARBA00023170"/>
    </source>
</evidence>
<keyword evidence="8" id="KW-0297">G-protein coupled receptor</keyword>
<feature type="transmembrane region" description="Helical" evidence="12">
    <location>
        <begin position="486"/>
        <end position="508"/>
    </location>
</feature>
<dbReference type="GO" id="GO:0007189">
    <property type="term" value="P:adenylate cyclase-activating G protein-coupled receptor signaling pathway"/>
    <property type="evidence" value="ECO:0007669"/>
    <property type="project" value="TreeGrafter"/>
</dbReference>
<evidence type="ECO:0000256" key="2">
    <source>
        <dbReference type="ARBA" id="ARBA00010663"/>
    </source>
</evidence>